<dbReference type="InterPro" id="IPR007960">
    <property type="entry name" value="TAS2R"/>
</dbReference>
<dbReference type="EMBL" id="WNYA01000090">
    <property type="protein sequence ID" value="KAG8550089.1"/>
    <property type="molecule type" value="Genomic_DNA"/>
</dbReference>
<feature type="transmembrane region" description="Helical" evidence="13">
    <location>
        <begin position="264"/>
        <end position="286"/>
    </location>
</feature>
<evidence type="ECO:0000256" key="9">
    <source>
        <dbReference type="ARBA" id="ARBA00023170"/>
    </source>
</evidence>
<dbReference type="FunFam" id="1.20.1070.10:FF:000055">
    <property type="entry name" value="Taste receptor type 2"/>
    <property type="match status" value="1"/>
</dbReference>
<evidence type="ECO:0000256" key="8">
    <source>
        <dbReference type="ARBA" id="ARBA00023136"/>
    </source>
</evidence>
<dbReference type="AlphaFoldDB" id="A0AAV6ZL36"/>
<dbReference type="PANTHER" id="PTHR11394:SF152">
    <property type="entry name" value="TASTE RECEPTOR TYPE 2"/>
    <property type="match status" value="1"/>
</dbReference>
<keyword evidence="3 12" id="KW-0919">Taste</keyword>
<evidence type="ECO:0000313" key="15">
    <source>
        <dbReference type="Proteomes" id="UP000824782"/>
    </source>
</evidence>
<evidence type="ECO:0000256" key="6">
    <source>
        <dbReference type="ARBA" id="ARBA00022989"/>
    </source>
</evidence>
<feature type="transmembrane region" description="Helical" evidence="13">
    <location>
        <begin position="6"/>
        <end position="34"/>
    </location>
</feature>
<proteinExistence type="inferred from homology"/>
<keyword evidence="10 12" id="KW-0807">Transducer</keyword>
<keyword evidence="7 12" id="KW-0297">G-protein coupled receptor</keyword>
<dbReference type="Proteomes" id="UP000824782">
    <property type="component" value="Unassembled WGS sequence"/>
</dbReference>
<comment type="subcellular location">
    <subcellularLocation>
        <location evidence="1 12">Membrane</location>
        <topology evidence="1 12">Multi-pass membrane protein</topology>
    </subcellularLocation>
</comment>
<organism evidence="14 15">
    <name type="scientific">Engystomops pustulosus</name>
    <name type="common">Tungara frog</name>
    <name type="synonym">Physalaemus pustulosus</name>
    <dbReference type="NCBI Taxonomy" id="76066"/>
    <lineage>
        <taxon>Eukaryota</taxon>
        <taxon>Metazoa</taxon>
        <taxon>Chordata</taxon>
        <taxon>Craniata</taxon>
        <taxon>Vertebrata</taxon>
        <taxon>Euteleostomi</taxon>
        <taxon>Amphibia</taxon>
        <taxon>Batrachia</taxon>
        <taxon>Anura</taxon>
        <taxon>Neobatrachia</taxon>
        <taxon>Hyloidea</taxon>
        <taxon>Leptodactylidae</taxon>
        <taxon>Leiuperinae</taxon>
        <taxon>Engystomops</taxon>
    </lineage>
</organism>
<evidence type="ECO:0000256" key="4">
    <source>
        <dbReference type="ARBA" id="ARBA00022606"/>
    </source>
</evidence>
<dbReference type="SUPFAM" id="SSF81321">
    <property type="entry name" value="Family A G protein-coupled receptor-like"/>
    <property type="match status" value="1"/>
</dbReference>
<evidence type="ECO:0000256" key="12">
    <source>
        <dbReference type="RuleBase" id="RU004424"/>
    </source>
</evidence>
<dbReference type="GO" id="GO:0033038">
    <property type="term" value="F:bitter taste receptor activity"/>
    <property type="evidence" value="ECO:0007669"/>
    <property type="project" value="InterPro"/>
</dbReference>
<dbReference type="Pfam" id="PF05296">
    <property type="entry name" value="TAS2R"/>
    <property type="match status" value="1"/>
</dbReference>
<keyword evidence="9 12" id="KW-0675">Receptor</keyword>
<feature type="transmembrane region" description="Helical" evidence="13">
    <location>
        <begin position="131"/>
        <end position="152"/>
    </location>
</feature>
<evidence type="ECO:0000313" key="14">
    <source>
        <dbReference type="EMBL" id="KAG8550089.1"/>
    </source>
</evidence>
<keyword evidence="6 13" id="KW-1133">Transmembrane helix</keyword>
<name>A0AAV6ZL36_ENGPU</name>
<evidence type="ECO:0000256" key="2">
    <source>
        <dbReference type="ARBA" id="ARBA00007376"/>
    </source>
</evidence>
<keyword evidence="8 12" id="KW-0472">Membrane</keyword>
<evidence type="ECO:0000256" key="11">
    <source>
        <dbReference type="RuleBase" id="RU004423"/>
    </source>
</evidence>
<evidence type="ECO:0000256" key="1">
    <source>
        <dbReference type="ARBA" id="ARBA00004141"/>
    </source>
</evidence>
<protein>
    <recommendedName>
        <fullName evidence="12">Taste receptor type 2</fullName>
    </recommendedName>
</protein>
<evidence type="ECO:0000256" key="7">
    <source>
        <dbReference type="ARBA" id="ARBA00023040"/>
    </source>
</evidence>
<keyword evidence="5 12" id="KW-0812">Transmembrane</keyword>
<keyword evidence="4 12" id="KW-0716">Sensory transduction</keyword>
<dbReference type="PANTHER" id="PTHR11394">
    <property type="entry name" value="TASTE RECEPTOR TYPE 2"/>
    <property type="match status" value="1"/>
</dbReference>
<comment type="caution">
    <text evidence="14">The sequence shown here is derived from an EMBL/GenBank/DDBJ whole genome shotgun (WGS) entry which is preliminary data.</text>
</comment>
<gene>
    <name evidence="14" type="ORF">GDO81_028870</name>
</gene>
<evidence type="ECO:0000256" key="5">
    <source>
        <dbReference type="ARBA" id="ARBA00022692"/>
    </source>
</evidence>
<comment type="similarity">
    <text evidence="2 11">Belongs to the G-protein coupled receptor T2R family.</text>
</comment>
<feature type="transmembrane region" description="Helical" evidence="13">
    <location>
        <begin position="92"/>
        <end position="111"/>
    </location>
</feature>
<evidence type="ECO:0000256" key="3">
    <source>
        <dbReference type="ARBA" id="ARBA00022480"/>
    </source>
</evidence>
<reference evidence="14" key="1">
    <citation type="thesis" date="2020" institute="ProQuest LLC" country="789 East Eisenhower Parkway, Ann Arbor, MI, USA">
        <title>Comparative Genomics and Chromosome Evolution.</title>
        <authorList>
            <person name="Mudd A.B."/>
        </authorList>
    </citation>
    <scope>NUCLEOTIDE SEQUENCE</scope>
    <source>
        <strain evidence="14">237g6f4</strain>
        <tissue evidence="14">Blood</tissue>
    </source>
</reference>
<feature type="transmembrane region" description="Helical" evidence="13">
    <location>
        <begin position="235"/>
        <end position="258"/>
    </location>
</feature>
<dbReference type="GO" id="GO:0004930">
    <property type="term" value="F:G protein-coupled receptor activity"/>
    <property type="evidence" value="ECO:0007669"/>
    <property type="project" value="UniProtKB-KW"/>
</dbReference>
<keyword evidence="15" id="KW-1185">Reference proteome</keyword>
<accession>A0AAV6ZL36</accession>
<evidence type="ECO:0000256" key="10">
    <source>
        <dbReference type="ARBA" id="ARBA00023224"/>
    </source>
</evidence>
<dbReference type="GO" id="GO:0016020">
    <property type="term" value="C:membrane"/>
    <property type="evidence" value="ECO:0007669"/>
    <property type="project" value="UniProtKB-SubCell"/>
</dbReference>
<feature type="transmembrane region" description="Helical" evidence="13">
    <location>
        <begin position="185"/>
        <end position="214"/>
    </location>
</feature>
<evidence type="ECO:0000256" key="13">
    <source>
        <dbReference type="SAM" id="Phobius"/>
    </source>
</evidence>
<sequence>MDMIVLWYVLVPVLYSECIAGVIINLIIVAANIIKWRRAKSVLISDKILSSLATSRSLYLMKVVLVDIFSHLDLWEIINNPVIFEILNNISMFLYSTNLWFATVLCVFYCVKITNHSWKFFILLKTKISTLVPWFLLASLLISLSFSLIFSLRHLVVEQQNLLNISMENLTLDDRYMYGDYKMDFMLLLIGSCPPFLIFLLADSLLLHSLWMHIRRMRSSSSGFRFPNLESHFSAVKSMSLFLVLQTMYFVASVYLYSAEFWEITTYYVICIVIYSPDTLHSLYIISTNSDIKKTYNSRICATY</sequence>